<dbReference type="Proteomes" id="UP000664832">
    <property type="component" value="Unassembled WGS sequence"/>
</dbReference>
<dbReference type="InterPro" id="IPR027417">
    <property type="entry name" value="P-loop_NTPase"/>
</dbReference>
<comment type="caution">
    <text evidence="9">The sequence shown here is derived from an EMBL/GenBank/DDBJ whole genome shotgun (WGS) entry which is preliminary data.</text>
</comment>
<evidence type="ECO:0000259" key="8">
    <source>
        <dbReference type="Pfam" id="PF06414"/>
    </source>
</evidence>
<accession>A0ABS3HYN3</accession>
<dbReference type="InterPro" id="IPR010488">
    <property type="entry name" value="Zeta_toxin_domain"/>
</dbReference>
<name>A0ABS3HYN3_9ENTE</name>
<keyword evidence="3" id="KW-1277">Toxin-antitoxin system</keyword>
<keyword evidence="10" id="KW-1185">Reference proteome</keyword>
<dbReference type="Pfam" id="PF06414">
    <property type="entry name" value="Zeta_toxin"/>
    <property type="match status" value="1"/>
</dbReference>
<comment type="similarity">
    <text evidence="1">Belongs to the zeta toxin family.</text>
</comment>
<proteinExistence type="inferred from homology"/>
<feature type="domain" description="Zeta toxin" evidence="8">
    <location>
        <begin position="9"/>
        <end position="166"/>
    </location>
</feature>
<evidence type="ECO:0000256" key="5">
    <source>
        <dbReference type="ARBA" id="ARBA00022840"/>
    </source>
</evidence>
<dbReference type="SUPFAM" id="SSF52540">
    <property type="entry name" value="P-loop containing nucleoside triphosphate hydrolases"/>
    <property type="match status" value="1"/>
</dbReference>
<comment type="catalytic activity">
    <reaction evidence="7">
        <text>UDP-N-acetyl-alpha-D-glucosamine + ATP = UDP-N-acetyl-alpha-D-glucosamine 3'-phosphate + ADP + H(+)</text>
        <dbReference type="Rhea" id="RHEA:32671"/>
        <dbReference type="ChEBI" id="CHEBI:15378"/>
        <dbReference type="ChEBI" id="CHEBI:30616"/>
        <dbReference type="ChEBI" id="CHEBI:57705"/>
        <dbReference type="ChEBI" id="CHEBI:64353"/>
        <dbReference type="ChEBI" id="CHEBI:456216"/>
        <dbReference type="EC" id="2.7.1.176"/>
    </reaction>
</comment>
<evidence type="ECO:0000256" key="2">
    <source>
        <dbReference type="ARBA" id="ARBA00011963"/>
    </source>
</evidence>
<protein>
    <recommendedName>
        <fullName evidence="6">UDP-N-acetylglucosamine kinase</fullName>
        <ecNumber evidence="2">2.7.1.176</ecNumber>
    </recommendedName>
    <alternativeName>
        <fullName evidence="6">UDP-N-acetylglucosamine kinase</fullName>
    </alternativeName>
</protein>
<organism evidence="9 10">
    <name type="scientific">Candidatus Enterococcus courvalinii</name>
    <dbReference type="NCBI Taxonomy" id="2815329"/>
    <lineage>
        <taxon>Bacteria</taxon>
        <taxon>Bacillati</taxon>
        <taxon>Bacillota</taxon>
        <taxon>Bacilli</taxon>
        <taxon>Lactobacillales</taxon>
        <taxon>Enterococcaceae</taxon>
        <taxon>Enterococcus</taxon>
    </lineage>
</organism>
<evidence type="ECO:0000256" key="1">
    <source>
        <dbReference type="ARBA" id="ARBA00009104"/>
    </source>
</evidence>
<sequence length="318" mass="37144">MVNKELHYVVVGGVNGAGKSTIYEFDTVVIDGLKTDRINADEILKRNGGDWRNSTDVAKSMRQVVTEIKKHFEDRESFHHETTFAGNTRPHEKRLLKAKDLGYDTTLIYVGLNSPELAIKRVDQRVNEGGHGVDEALVRERYQKSIENLSKLEKYFDNIKLYDNSDYFEPIYAKDDHVVSMNKTKKYNWVPENIKEKSVEQPIEKEIVDEYSRYENGYEKLEKDYSAKQGTLKIFQDKEYVSKFYNRHKNEIDERVFDLSSSIGVNVDDLLGDSPKQKASELAYKMCLGNVLDKFEEKDILSEVRNRDWKKEWDRDIE</sequence>
<evidence type="ECO:0000256" key="7">
    <source>
        <dbReference type="ARBA" id="ARBA00048178"/>
    </source>
</evidence>
<reference evidence="9 10" key="1">
    <citation type="submission" date="2021-03" db="EMBL/GenBank/DDBJ databases">
        <title>Enterococcal diversity collection.</title>
        <authorList>
            <person name="Gilmore M.S."/>
            <person name="Schwartzman J."/>
            <person name="Van Tyne D."/>
            <person name="Martin M."/>
            <person name="Earl A.M."/>
            <person name="Manson A.L."/>
            <person name="Straub T."/>
            <person name="Salamzade R."/>
            <person name="Saavedra J."/>
            <person name="Lebreton F."/>
            <person name="Prichula J."/>
            <person name="Schaufler K."/>
            <person name="Gaca A."/>
            <person name="Sgardioli B."/>
            <person name="Wagenaar J."/>
            <person name="Strong T."/>
        </authorList>
    </citation>
    <scope>NUCLEOTIDE SEQUENCE [LARGE SCALE GENOMIC DNA]</scope>
    <source>
        <strain evidence="9 10">MSG2901</strain>
    </source>
</reference>
<dbReference type="EMBL" id="JAFLWI010000005">
    <property type="protein sequence ID" value="MBO0481536.1"/>
    <property type="molecule type" value="Genomic_DNA"/>
</dbReference>
<gene>
    <name evidence="9" type="ORF">JZO71_04245</name>
</gene>
<keyword evidence="4" id="KW-0547">Nucleotide-binding</keyword>
<dbReference type="Gene3D" id="3.40.50.300">
    <property type="entry name" value="P-loop containing nucleotide triphosphate hydrolases"/>
    <property type="match status" value="1"/>
</dbReference>
<evidence type="ECO:0000256" key="3">
    <source>
        <dbReference type="ARBA" id="ARBA00022649"/>
    </source>
</evidence>
<dbReference type="PANTHER" id="PTHR39206:SF1">
    <property type="entry name" value="SLL8004 PROTEIN"/>
    <property type="match status" value="1"/>
</dbReference>
<evidence type="ECO:0000313" key="10">
    <source>
        <dbReference type="Proteomes" id="UP000664832"/>
    </source>
</evidence>
<dbReference type="RefSeq" id="WP_206898354.1">
    <property type="nucleotide sequence ID" value="NZ_JAFLWI010000005.1"/>
</dbReference>
<keyword evidence="5" id="KW-0067">ATP-binding</keyword>
<evidence type="ECO:0000256" key="4">
    <source>
        <dbReference type="ARBA" id="ARBA00022741"/>
    </source>
</evidence>
<dbReference type="EC" id="2.7.1.176" evidence="2"/>
<evidence type="ECO:0000256" key="6">
    <source>
        <dbReference type="ARBA" id="ARBA00032897"/>
    </source>
</evidence>
<dbReference type="PANTHER" id="PTHR39206">
    <property type="entry name" value="SLL8004 PROTEIN"/>
    <property type="match status" value="1"/>
</dbReference>
<evidence type="ECO:0000313" key="9">
    <source>
        <dbReference type="EMBL" id="MBO0481536.1"/>
    </source>
</evidence>